<dbReference type="Pfam" id="PF00481">
    <property type="entry name" value="PP2C"/>
    <property type="match status" value="1"/>
</dbReference>
<keyword evidence="5 9" id="KW-0378">Hydrolase</keyword>
<dbReference type="InterPro" id="IPR000222">
    <property type="entry name" value="PP2C_BS"/>
</dbReference>
<sequence>MGQLLSHPLTEKTIIYNEYENFPNELQKHRLVHRSRPNLSHEKGSHPQFFNCVGSMQGYRLTQEDAHLVANCESVLSVGFYNPFEDIEEKLQISIFGVFDGHGGGECSEFVSSEEDREEGIRKWIKFAFETHEYGARNVTPKSDRKFTRSFHTSEGLISQILKDAFLLQDRELYCHFAKESCGTTAIVALLINGEMLYVANTGDSRCVLSTKGGGVKNFSFDHKPQHIGELVRINDDGGTVSLGRVGGVLALSRAFGDFQFKTSVSYKNNAFGLSGGQKYVAPAQESQVTAEPDVLPHRISYDRDEFLILACDGIWDLYSNKNLTQFIKYHLALGQKLDDIVTKLLDHGINSADSNTGVGFDNMTIIIVVLNRPGESLAEWYNKMKTRLEREKGLIA</sequence>
<keyword evidence="8" id="KW-0464">Manganese</keyword>
<dbReference type="SUPFAM" id="SSF81606">
    <property type="entry name" value="PP2C-like"/>
    <property type="match status" value="1"/>
</dbReference>
<keyword evidence="7 9" id="KW-0904">Protein phosphatase</keyword>
<dbReference type="SMART" id="SM00332">
    <property type="entry name" value="PP2Cc"/>
    <property type="match status" value="1"/>
</dbReference>
<evidence type="ECO:0000256" key="4">
    <source>
        <dbReference type="ARBA" id="ARBA00022723"/>
    </source>
</evidence>
<evidence type="ECO:0000256" key="5">
    <source>
        <dbReference type="ARBA" id="ARBA00022801"/>
    </source>
</evidence>
<dbReference type="AlphaFoldDB" id="A0A0C7MVK2"/>
<dbReference type="GO" id="GO:0004722">
    <property type="term" value="F:protein serine/threonine phosphatase activity"/>
    <property type="evidence" value="ECO:0007669"/>
    <property type="project" value="UniProtKB-EC"/>
</dbReference>
<dbReference type="STRING" id="1245769.A0A0C7MVK2"/>
<feature type="domain" description="PPM-type phosphatase" evidence="10">
    <location>
        <begin position="50"/>
        <end position="371"/>
    </location>
</feature>
<dbReference type="GeneID" id="34684994"/>
<name>A0A0C7MVK2_9SACH</name>
<dbReference type="PANTHER" id="PTHR13832:SF803">
    <property type="entry name" value="PROTEIN PHOSPHATASE 1G"/>
    <property type="match status" value="1"/>
</dbReference>
<keyword evidence="6" id="KW-0460">Magnesium</keyword>
<dbReference type="PANTHER" id="PTHR13832">
    <property type="entry name" value="PROTEIN PHOSPHATASE 2C"/>
    <property type="match status" value="1"/>
</dbReference>
<keyword evidence="4" id="KW-0479">Metal-binding</keyword>
<dbReference type="InterPro" id="IPR001932">
    <property type="entry name" value="PPM-type_phosphatase-like_dom"/>
</dbReference>
<dbReference type="FunFam" id="3.60.40.10:FF:000087">
    <property type="entry name" value="Type 2C protein phosphatase"/>
    <property type="match status" value="1"/>
</dbReference>
<evidence type="ECO:0000256" key="7">
    <source>
        <dbReference type="ARBA" id="ARBA00022912"/>
    </source>
</evidence>
<organism evidence="11 12">
    <name type="scientific">Lachancea lanzarotensis</name>
    <dbReference type="NCBI Taxonomy" id="1245769"/>
    <lineage>
        <taxon>Eukaryota</taxon>
        <taxon>Fungi</taxon>
        <taxon>Dikarya</taxon>
        <taxon>Ascomycota</taxon>
        <taxon>Saccharomycotina</taxon>
        <taxon>Saccharomycetes</taxon>
        <taxon>Saccharomycetales</taxon>
        <taxon>Saccharomycetaceae</taxon>
        <taxon>Lachancea</taxon>
    </lineage>
</organism>
<evidence type="ECO:0000256" key="3">
    <source>
        <dbReference type="ARBA" id="ARBA00013081"/>
    </source>
</evidence>
<protein>
    <recommendedName>
        <fullName evidence="3">protein-serine/threonine phosphatase</fullName>
        <ecNumber evidence="3">3.1.3.16</ecNumber>
    </recommendedName>
</protein>
<keyword evidence="12" id="KW-1185">Reference proteome</keyword>
<dbReference type="PROSITE" id="PS01032">
    <property type="entry name" value="PPM_1"/>
    <property type="match status" value="1"/>
</dbReference>
<comment type="cofactor">
    <cofactor evidence="1">
        <name>Mn(2+)</name>
        <dbReference type="ChEBI" id="CHEBI:29035"/>
    </cofactor>
</comment>
<dbReference type="InterPro" id="IPR015655">
    <property type="entry name" value="PP2C"/>
</dbReference>
<evidence type="ECO:0000256" key="1">
    <source>
        <dbReference type="ARBA" id="ARBA00001936"/>
    </source>
</evidence>
<proteinExistence type="inferred from homology"/>
<evidence type="ECO:0000259" key="10">
    <source>
        <dbReference type="PROSITE" id="PS51746"/>
    </source>
</evidence>
<evidence type="ECO:0000256" key="9">
    <source>
        <dbReference type="RuleBase" id="RU003465"/>
    </source>
</evidence>
<evidence type="ECO:0000313" key="12">
    <source>
        <dbReference type="Proteomes" id="UP000054304"/>
    </source>
</evidence>
<dbReference type="EC" id="3.1.3.16" evidence="3"/>
<dbReference type="HOGENOM" id="CLU_013173_4_2_1"/>
<evidence type="ECO:0000256" key="2">
    <source>
        <dbReference type="ARBA" id="ARBA00006702"/>
    </source>
</evidence>
<dbReference type="InterPro" id="IPR036457">
    <property type="entry name" value="PPM-type-like_dom_sf"/>
</dbReference>
<gene>
    <name evidence="11" type="ORF">LALA0_S03e05776g</name>
</gene>
<evidence type="ECO:0000313" key="11">
    <source>
        <dbReference type="EMBL" id="CEP61568.1"/>
    </source>
</evidence>
<dbReference type="PROSITE" id="PS51746">
    <property type="entry name" value="PPM_2"/>
    <property type="match status" value="1"/>
</dbReference>
<dbReference type="Proteomes" id="UP000054304">
    <property type="component" value="Unassembled WGS sequence"/>
</dbReference>
<evidence type="ECO:0000256" key="6">
    <source>
        <dbReference type="ARBA" id="ARBA00022842"/>
    </source>
</evidence>
<accession>A0A0C7MVK2</accession>
<dbReference type="Gene3D" id="3.60.40.10">
    <property type="entry name" value="PPM-type phosphatase domain"/>
    <property type="match status" value="1"/>
</dbReference>
<dbReference type="EMBL" id="LN736362">
    <property type="protein sequence ID" value="CEP61568.1"/>
    <property type="molecule type" value="Genomic_DNA"/>
</dbReference>
<dbReference type="GO" id="GO:0046872">
    <property type="term" value="F:metal ion binding"/>
    <property type="evidence" value="ECO:0007669"/>
    <property type="project" value="UniProtKB-KW"/>
</dbReference>
<dbReference type="CDD" id="cd00143">
    <property type="entry name" value="PP2Cc"/>
    <property type="match status" value="1"/>
</dbReference>
<reference evidence="11 12" key="1">
    <citation type="submission" date="2014-12" db="EMBL/GenBank/DDBJ databases">
        <authorList>
            <person name="Neuveglise Cecile"/>
        </authorList>
    </citation>
    <scope>NUCLEOTIDE SEQUENCE [LARGE SCALE GENOMIC DNA]</scope>
    <source>
        <strain evidence="11 12">CBS 12615</strain>
    </source>
</reference>
<comment type="similarity">
    <text evidence="2 9">Belongs to the PP2C family.</text>
</comment>
<dbReference type="RefSeq" id="XP_022627802.1">
    <property type="nucleotide sequence ID" value="XM_022773316.1"/>
</dbReference>
<dbReference type="OrthoDB" id="10264738at2759"/>
<evidence type="ECO:0000256" key="8">
    <source>
        <dbReference type="ARBA" id="ARBA00023211"/>
    </source>
</evidence>